<dbReference type="InterPro" id="IPR006050">
    <property type="entry name" value="DNA_photolyase_N"/>
</dbReference>
<dbReference type="GeneID" id="106464532"/>
<gene>
    <name evidence="8" type="primary">LOC106464532</name>
</gene>
<comment type="cofactor">
    <cofactor evidence="1">
        <name>FAD</name>
        <dbReference type="ChEBI" id="CHEBI:57692"/>
    </cofactor>
</comment>
<dbReference type="SUPFAM" id="SSF48173">
    <property type="entry name" value="Cryptochrome/photolyase FAD-binding domain"/>
    <property type="match status" value="1"/>
</dbReference>
<keyword evidence="4" id="KW-0274">FAD</keyword>
<dbReference type="InterPro" id="IPR036155">
    <property type="entry name" value="Crypto/Photolyase_N_sf"/>
</dbReference>
<evidence type="ECO:0000259" key="6">
    <source>
        <dbReference type="PROSITE" id="PS51645"/>
    </source>
</evidence>
<keyword evidence="7" id="KW-1185">Reference proteome</keyword>
<dbReference type="InterPro" id="IPR036134">
    <property type="entry name" value="Crypto/Photolyase_FAD-like_sf"/>
</dbReference>
<dbReference type="PANTHER" id="PTHR11455">
    <property type="entry name" value="CRYPTOCHROME"/>
    <property type="match status" value="1"/>
</dbReference>
<dbReference type="RefSeq" id="XP_013780130.1">
    <property type="nucleotide sequence ID" value="XM_013924676.2"/>
</dbReference>
<feature type="domain" description="Photolyase/cryptochrome alpha/beta" evidence="6">
    <location>
        <begin position="3"/>
        <end position="132"/>
    </location>
</feature>
<dbReference type="PROSITE" id="PS51645">
    <property type="entry name" value="PHR_CRY_ALPHA_BETA"/>
    <property type="match status" value="1"/>
</dbReference>
<dbReference type="InterPro" id="IPR005101">
    <property type="entry name" value="Cryptochr/Photolyase_FAD-bd"/>
</dbReference>
<feature type="region of interest" description="Disordered" evidence="5">
    <location>
        <begin position="480"/>
        <end position="519"/>
    </location>
</feature>
<dbReference type="Pfam" id="PF03441">
    <property type="entry name" value="FAD_binding_7"/>
    <property type="match status" value="1"/>
</dbReference>
<dbReference type="Gene3D" id="3.40.50.620">
    <property type="entry name" value="HUPs"/>
    <property type="match status" value="1"/>
</dbReference>
<evidence type="ECO:0000313" key="8">
    <source>
        <dbReference type="RefSeq" id="XP_013780130.1"/>
    </source>
</evidence>
<sequence length="519" mass="60206">MKETSVHWFRKGLRLHDNPALMKTLEKCGNFRPIFILDPWFVKNMHVGPNRWRFLLQSLKDLDNSLNKLHSRLFVIRGKPLEVFPKIFQQWNVKTLTYEVDTEPYAIERDEKVDQLAKRMGVTVKKEVSHTLYDIERLVMKNNGSAPHTYQAMLTMLKKIGPPPKPVASLDSLKGCSTPVEENHDEKYNVPDLKELGIHESDCGPNLYSGGETEALRIMNEKLSNKSWVCKFEKPKTQPNSLEPSTTVLSPYLKFGCLSVRTFYYRLLDVYNKYTGNCTKPPVSLEGQLLWREFFYTVGYATPNFDQMKGNPLCKQIPWSNNPEFLEAWTKAQTGFPFIDAIMTQLRQEGWIHHLARHAVACFLTRGDLWVSWEHGMKVFEEFLLDADWSLNAGNWMWLSASAFFHQYFRVYSPVAFGKSMDKNGDYIRKYLPVLKKMPSEYIYEPWKAPLKVQQQIGCVIGKDYPKPIVDHDEARKSNLEKMNKAYKENKTSNEQKTTNKRSSEETVSSLLSPKKTKS</sequence>
<evidence type="ECO:0000313" key="7">
    <source>
        <dbReference type="Proteomes" id="UP000694941"/>
    </source>
</evidence>
<evidence type="ECO:0000256" key="2">
    <source>
        <dbReference type="ARBA" id="ARBA00005862"/>
    </source>
</evidence>
<name>A0ABM1BE34_LIMPO</name>
<protein>
    <submittedName>
        <fullName evidence="8">Cryptochrome-2-like isoform X2</fullName>
    </submittedName>
</protein>
<dbReference type="Gene3D" id="1.25.40.80">
    <property type="match status" value="1"/>
</dbReference>
<evidence type="ECO:0000256" key="4">
    <source>
        <dbReference type="ARBA" id="ARBA00022827"/>
    </source>
</evidence>
<dbReference type="Proteomes" id="UP000694941">
    <property type="component" value="Unplaced"/>
</dbReference>
<evidence type="ECO:0000256" key="3">
    <source>
        <dbReference type="ARBA" id="ARBA00022630"/>
    </source>
</evidence>
<dbReference type="SUPFAM" id="SSF52425">
    <property type="entry name" value="Cryptochrome/photolyase, N-terminal domain"/>
    <property type="match status" value="1"/>
</dbReference>
<dbReference type="Gene3D" id="1.10.579.10">
    <property type="entry name" value="DNA Cyclobutane Dipyrimidine Photolyase, subunit A, domain 3"/>
    <property type="match status" value="1"/>
</dbReference>
<organism evidence="7 8">
    <name type="scientific">Limulus polyphemus</name>
    <name type="common">Atlantic horseshoe crab</name>
    <dbReference type="NCBI Taxonomy" id="6850"/>
    <lineage>
        <taxon>Eukaryota</taxon>
        <taxon>Metazoa</taxon>
        <taxon>Ecdysozoa</taxon>
        <taxon>Arthropoda</taxon>
        <taxon>Chelicerata</taxon>
        <taxon>Merostomata</taxon>
        <taxon>Xiphosura</taxon>
        <taxon>Limulidae</taxon>
        <taxon>Limulus</taxon>
    </lineage>
</organism>
<evidence type="ECO:0000256" key="1">
    <source>
        <dbReference type="ARBA" id="ARBA00001974"/>
    </source>
</evidence>
<dbReference type="Pfam" id="PF00875">
    <property type="entry name" value="DNA_photolyase"/>
    <property type="match status" value="1"/>
</dbReference>
<evidence type="ECO:0000256" key="5">
    <source>
        <dbReference type="SAM" id="MobiDB-lite"/>
    </source>
</evidence>
<dbReference type="InterPro" id="IPR002081">
    <property type="entry name" value="Cryptochrome/DNA_photolyase_1"/>
</dbReference>
<dbReference type="InterPro" id="IPR014729">
    <property type="entry name" value="Rossmann-like_a/b/a_fold"/>
</dbReference>
<comment type="similarity">
    <text evidence="2">Belongs to the DNA photolyase class-1 family.</text>
</comment>
<reference evidence="8" key="1">
    <citation type="submission" date="2025-08" db="UniProtKB">
        <authorList>
            <consortium name="RefSeq"/>
        </authorList>
    </citation>
    <scope>IDENTIFICATION</scope>
    <source>
        <tissue evidence="8">Muscle</tissue>
    </source>
</reference>
<keyword evidence="3" id="KW-0285">Flavoprotein</keyword>
<accession>A0ABM1BE34</accession>
<feature type="compositionally biased region" description="Basic and acidic residues" evidence="5">
    <location>
        <begin position="480"/>
        <end position="494"/>
    </location>
</feature>
<proteinExistence type="inferred from homology"/>
<dbReference type="PANTHER" id="PTHR11455:SF9">
    <property type="entry name" value="CRYPTOCHROME CIRCADIAN CLOCK 5 ISOFORM X1"/>
    <property type="match status" value="1"/>
</dbReference>